<reference evidence="8 9" key="1">
    <citation type="submission" date="2017-07" db="EMBL/GenBank/DDBJ databases">
        <title>Annotated genome sequence of Bacterioplanes sanyensis isolated from Red Sea.</title>
        <authorList>
            <person name="Rehman Z.U."/>
        </authorList>
    </citation>
    <scope>NUCLEOTIDE SEQUENCE [LARGE SCALE GENOMIC DNA]</scope>
    <source>
        <strain evidence="8 9">NV9</strain>
    </source>
</reference>
<evidence type="ECO:0000259" key="7">
    <source>
        <dbReference type="PROSITE" id="PS50059"/>
    </source>
</evidence>
<dbReference type="InterPro" id="IPR001179">
    <property type="entry name" value="PPIase_FKBP_dom"/>
</dbReference>
<dbReference type="InterPro" id="IPR046357">
    <property type="entry name" value="PPIase_dom_sf"/>
</dbReference>
<keyword evidence="9" id="KW-1185">Reference proteome</keyword>
<dbReference type="SUPFAM" id="SSF54534">
    <property type="entry name" value="FKBP-like"/>
    <property type="match status" value="1"/>
</dbReference>
<protein>
    <recommendedName>
        <fullName evidence="6">Peptidyl-prolyl cis-trans isomerase</fullName>
        <ecNumber evidence="6">5.2.1.8</ecNumber>
    </recommendedName>
</protein>
<comment type="similarity">
    <text evidence="2 6">Belongs to the FKBP-type PPIase family.</text>
</comment>
<proteinExistence type="inferred from homology"/>
<comment type="catalytic activity">
    <reaction evidence="1 5 6">
        <text>[protein]-peptidylproline (omega=180) = [protein]-peptidylproline (omega=0)</text>
        <dbReference type="Rhea" id="RHEA:16237"/>
        <dbReference type="Rhea" id="RHEA-COMP:10747"/>
        <dbReference type="Rhea" id="RHEA-COMP:10748"/>
        <dbReference type="ChEBI" id="CHEBI:83833"/>
        <dbReference type="ChEBI" id="CHEBI:83834"/>
        <dbReference type="EC" id="5.2.1.8"/>
    </reaction>
</comment>
<dbReference type="KEGG" id="bsan:CHH28_12075"/>
<evidence type="ECO:0000256" key="1">
    <source>
        <dbReference type="ARBA" id="ARBA00000971"/>
    </source>
</evidence>
<dbReference type="AlphaFoldDB" id="A0A222FMB2"/>
<dbReference type="FunFam" id="3.10.50.40:FF:000006">
    <property type="entry name" value="Peptidyl-prolyl cis-trans isomerase"/>
    <property type="match status" value="1"/>
</dbReference>
<evidence type="ECO:0000256" key="5">
    <source>
        <dbReference type="PROSITE-ProRule" id="PRU00277"/>
    </source>
</evidence>
<accession>A0A222FMB2</accession>
<evidence type="ECO:0000256" key="3">
    <source>
        <dbReference type="ARBA" id="ARBA00023110"/>
    </source>
</evidence>
<sequence>MDAMNVVAAAVVAGLVWYGWSNAKKKGQSWQANRQQGEDYWQQQRQRDEVTEVGDGVLLEYLQRGQGSHSPTLNQTILVHYTGTLVDGTVFDCSRQRNEPLQLSLNQVIAGWQQGLTQLVEGDRVRLVVPQQLAYGRRQAGKILPYSTLIFDIELLKVG</sequence>
<dbReference type="EMBL" id="CP022530">
    <property type="protein sequence ID" value="ASP39363.1"/>
    <property type="molecule type" value="Genomic_DNA"/>
</dbReference>
<dbReference type="Pfam" id="PF00254">
    <property type="entry name" value="FKBP_C"/>
    <property type="match status" value="1"/>
</dbReference>
<dbReference type="PANTHER" id="PTHR45779">
    <property type="entry name" value="PEPTIDYLPROLYL ISOMERASE"/>
    <property type="match status" value="1"/>
</dbReference>
<dbReference type="Proteomes" id="UP000202440">
    <property type="component" value="Chromosome"/>
</dbReference>
<organism evidence="8 9">
    <name type="scientific">Bacterioplanes sanyensis</name>
    <dbReference type="NCBI Taxonomy" id="1249553"/>
    <lineage>
        <taxon>Bacteria</taxon>
        <taxon>Pseudomonadati</taxon>
        <taxon>Pseudomonadota</taxon>
        <taxon>Gammaproteobacteria</taxon>
        <taxon>Oceanospirillales</taxon>
        <taxon>Oceanospirillaceae</taxon>
        <taxon>Bacterioplanes</taxon>
    </lineage>
</organism>
<evidence type="ECO:0000256" key="2">
    <source>
        <dbReference type="ARBA" id="ARBA00006577"/>
    </source>
</evidence>
<keyword evidence="3 5" id="KW-0697">Rotamase</keyword>
<dbReference type="PANTHER" id="PTHR45779:SF7">
    <property type="entry name" value="PEPTIDYLPROLYL ISOMERASE"/>
    <property type="match status" value="1"/>
</dbReference>
<name>A0A222FMB2_9GAMM</name>
<gene>
    <name evidence="8" type="ORF">CHH28_12075</name>
</gene>
<evidence type="ECO:0000313" key="9">
    <source>
        <dbReference type="Proteomes" id="UP000202440"/>
    </source>
</evidence>
<dbReference type="GO" id="GO:0003755">
    <property type="term" value="F:peptidyl-prolyl cis-trans isomerase activity"/>
    <property type="evidence" value="ECO:0007669"/>
    <property type="project" value="UniProtKB-UniRule"/>
</dbReference>
<dbReference type="InterPro" id="IPR044609">
    <property type="entry name" value="FKBP2/11"/>
</dbReference>
<dbReference type="RefSeq" id="WP_094060543.1">
    <property type="nucleotide sequence ID" value="NZ_CP022530.1"/>
</dbReference>
<evidence type="ECO:0000313" key="8">
    <source>
        <dbReference type="EMBL" id="ASP39363.1"/>
    </source>
</evidence>
<dbReference type="Gene3D" id="3.10.50.40">
    <property type="match status" value="1"/>
</dbReference>
<dbReference type="EC" id="5.2.1.8" evidence="6"/>
<feature type="domain" description="PPIase FKBP-type" evidence="7">
    <location>
        <begin position="74"/>
        <end position="159"/>
    </location>
</feature>
<evidence type="ECO:0000256" key="6">
    <source>
        <dbReference type="RuleBase" id="RU003915"/>
    </source>
</evidence>
<dbReference type="PROSITE" id="PS50059">
    <property type="entry name" value="FKBP_PPIASE"/>
    <property type="match status" value="1"/>
</dbReference>
<dbReference type="OrthoDB" id="9814548at2"/>
<evidence type="ECO:0000256" key="4">
    <source>
        <dbReference type="ARBA" id="ARBA00023235"/>
    </source>
</evidence>
<keyword evidence="4 5" id="KW-0413">Isomerase</keyword>